<organism evidence="3 4">
    <name type="scientific">Pseudomonas oryzihabitans</name>
    <dbReference type="NCBI Taxonomy" id="47885"/>
    <lineage>
        <taxon>Bacteria</taxon>
        <taxon>Pseudomonadati</taxon>
        <taxon>Pseudomonadota</taxon>
        <taxon>Gammaproteobacteria</taxon>
        <taxon>Pseudomonadales</taxon>
        <taxon>Pseudomonadaceae</taxon>
        <taxon>Pseudomonas</taxon>
    </lineage>
</organism>
<feature type="chain" id="PRO_5016395056" description="ATP-dependent Clp protease proteolytic subunit" evidence="2">
    <location>
        <begin position="29"/>
        <end position="233"/>
    </location>
</feature>
<protein>
    <recommendedName>
        <fullName evidence="5">ATP-dependent Clp protease proteolytic subunit</fullName>
    </recommendedName>
</protein>
<reference evidence="3 4" key="1">
    <citation type="submission" date="2017-06" db="EMBL/GenBank/DDBJ databases">
        <title>Evolution towards high GC content and high-temperature stress adaptation in endophytic Pseudomonas oryzihabitans impacted its plant-growth promoting traits.</title>
        <authorList>
            <person name="Nascimento F.X."/>
        </authorList>
    </citation>
    <scope>NUCLEOTIDE SEQUENCE [LARGE SCALE GENOMIC DNA]</scope>
    <source>
        <strain evidence="3 4">MS8</strain>
    </source>
</reference>
<dbReference type="Pfam" id="PF00574">
    <property type="entry name" value="CLP_protease"/>
    <property type="match status" value="1"/>
</dbReference>
<dbReference type="PROSITE" id="PS51257">
    <property type="entry name" value="PROKAR_LIPOPROTEIN"/>
    <property type="match status" value="1"/>
</dbReference>
<dbReference type="Proteomes" id="UP000250579">
    <property type="component" value="Chromosome"/>
</dbReference>
<comment type="similarity">
    <text evidence="1">Belongs to the peptidase S14 family.</text>
</comment>
<dbReference type="SUPFAM" id="SSF52096">
    <property type="entry name" value="ClpP/crotonase"/>
    <property type="match status" value="1"/>
</dbReference>
<dbReference type="GO" id="GO:0004176">
    <property type="term" value="F:ATP-dependent peptidase activity"/>
    <property type="evidence" value="ECO:0007669"/>
    <property type="project" value="InterPro"/>
</dbReference>
<dbReference type="AlphaFoldDB" id="A0A2Z5A7U4"/>
<evidence type="ECO:0008006" key="5">
    <source>
        <dbReference type="Google" id="ProtNLM"/>
    </source>
</evidence>
<keyword evidence="2" id="KW-0732">Signal</keyword>
<evidence type="ECO:0000313" key="3">
    <source>
        <dbReference type="EMBL" id="AXA66112.1"/>
    </source>
</evidence>
<gene>
    <name evidence="3" type="ORF">CE139_09855</name>
</gene>
<sequence>MRRSNVAKRLSAGALALLAAGCLTEASAEMTVIRGEGSAASTDTASVYFNSGINDRSVSSLLAALSDIALKYPATKNVNLYLNSPGGSMEAGYVAYEFIRHYPLHINTIDAAATDSSATMIYCAAEDRYAAPLASFLLHPAAAAIAVNGYMKPDQAKQAFEDVERENLKFREIYKGCLKLTPEELTTLLSSESNRRRLGYDAAKDIGLITRTPDQLPRGIDRATYLVSDGGSR</sequence>
<dbReference type="GO" id="GO:0006508">
    <property type="term" value="P:proteolysis"/>
    <property type="evidence" value="ECO:0007669"/>
    <property type="project" value="InterPro"/>
</dbReference>
<evidence type="ECO:0000256" key="2">
    <source>
        <dbReference type="SAM" id="SignalP"/>
    </source>
</evidence>
<evidence type="ECO:0000313" key="4">
    <source>
        <dbReference type="Proteomes" id="UP000250579"/>
    </source>
</evidence>
<feature type="signal peptide" evidence="2">
    <location>
        <begin position="1"/>
        <end position="28"/>
    </location>
</feature>
<dbReference type="STRING" id="47885.APT59_06510"/>
<dbReference type="GO" id="GO:0004252">
    <property type="term" value="F:serine-type endopeptidase activity"/>
    <property type="evidence" value="ECO:0007669"/>
    <property type="project" value="InterPro"/>
</dbReference>
<dbReference type="PRINTS" id="PR00127">
    <property type="entry name" value="CLPPROTEASEP"/>
</dbReference>
<dbReference type="InterPro" id="IPR029045">
    <property type="entry name" value="ClpP/crotonase-like_dom_sf"/>
</dbReference>
<proteinExistence type="inferred from homology"/>
<dbReference type="EMBL" id="CP022198">
    <property type="protein sequence ID" value="AXA66112.1"/>
    <property type="molecule type" value="Genomic_DNA"/>
</dbReference>
<dbReference type="InterPro" id="IPR001907">
    <property type="entry name" value="ClpP"/>
</dbReference>
<dbReference type="Gene3D" id="3.90.226.10">
    <property type="entry name" value="2-enoyl-CoA Hydratase, Chain A, domain 1"/>
    <property type="match status" value="1"/>
</dbReference>
<accession>A0A2Z5A7U4</accession>
<dbReference type="InterPro" id="IPR023562">
    <property type="entry name" value="ClpP/TepA"/>
</dbReference>
<evidence type="ECO:0000256" key="1">
    <source>
        <dbReference type="ARBA" id="ARBA00007039"/>
    </source>
</evidence>
<name>A0A2Z5A7U4_9PSED</name>